<dbReference type="RefSeq" id="WP_066621199.1">
    <property type="nucleotide sequence ID" value="NZ_FQXL01000004.1"/>
</dbReference>
<sequence length="167" mass="20335">MKCYFYQTQFSEYKPGFVTYLNKKNKVMIKINKLYFYDYCKRVVGFYKKLQYYYNTYSSRVKKIVEQDGIDLENINEILKLEMYLYNIASIYHDDTIFEECNELEENLEEWIHNIDKDTFLAYFDSKYDLDILNDKKMFFNFFSKKSELPGLCKIGLGQQRSLKECF</sequence>
<dbReference type="PATRIC" id="fig|1121326.3.peg.1831"/>
<protein>
    <submittedName>
        <fullName evidence="1">Uncharacterized protein</fullName>
    </submittedName>
</protein>
<reference evidence="1 2" key="1">
    <citation type="submission" date="2016-04" db="EMBL/GenBank/DDBJ databases">
        <title>Genome sequence of Clostridium magnum DSM 2767.</title>
        <authorList>
            <person name="Poehlein A."/>
            <person name="Uhlig R."/>
            <person name="Fischer R."/>
            <person name="Bahl H."/>
            <person name="Daniel R."/>
        </authorList>
    </citation>
    <scope>NUCLEOTIDE SEQUENCE [LARGE SCALE GENOMIC DNA]</scope>
    <source>
        <strain evidence="1 2">DSM 2767</strain>
    </source>
</reference>
<evidence type="ECO:0000313" key="2">
    <source>
        <dbReference type="Proteomes" id="UP000076603"/>
    </source>
</evidence>
<dbReference type="Proteomes" id="UP000076603">
    <property type="component" value="Unassembled WGS sequence"/>
</dbReference>
<comment type="caution">
    <text evidence="1">The sequence shown here is derived from an EMBL/GenBank/DDBJ whole genome shotgun (WGS) entry which is preliminary data.</text>
</comment>
<accession>A0A162SYR2</accession>
<keyword evidence="2" id="KW-1185">Reference proteome</keyword>
<dbReference type="AlphaFoldDB" id="A0A162SYR2"/>
<organism evidence="1 2">
    <name type="scientific">Clostridium magnum DSM 2767</name>
    <dbReference type="NCBI Taxonomy" id="1121326"/>
    <lineage>
        <taxon>Bacteria</taxon>
        <taxon>Bacillati</taxon>
        <taxon>Bacillota</taxon>
        <taxon>Clostridia</taxon>
        <taxon>Eubacteriales</taxon>
        <taxon>Clostridiaceae</taxon>
        <taxon>Clostridium</taxon>
    </lineage>
</organism>
<dbReference type="OrthoDB" id="1906631at2"/>
<evidence type="ECO:0000313" key="1">
    <source>
        <dbReference type="EMBL" id="KZL92039.1"/>
    </source>
</evidence>
<gene>
    <name evidence="1" type="ORF">CLMAG_18450</name>
</gene>
<proteinExistence type="predicted"/>
<name>A0A162SYR2_9CLOT</name>
<dbReference type="EMBL" id="LWAE01000002">
    <property type="protein sequence ID" value="KZL92039.1"/>
    <property type="molecule type" value="Genomic_DNA"/>
</dbReference>